<evidence type="ECO:0000313" key="2">
    <source>
        <dbReference type="EMBL" id="JAU18066.1"/>
    </source>
</evidence>
<dbReference type="PANTHER" id="PTHR33132:SF128">
    <property type="entry name" value="OS01G0778900 PROTEIN"/>
    <property type="match status" value="1"/>
</dbReference>
<name>A0A1J3DDH3_NOCCA</name>
<protein>
    <submittedName>
        <fullName evidence="2">Uncharacterized protein</fullName>
    </submittedName>
</protein>
<feature type="compositionally biased region" description="Polar residues" evidence="1">
    <location>
        <begin position="41"/>
        <end position="59"/>
    </location>
</feature>
<evidence type="ECO:0000256" key="1">
    <source>
        <dbReference type="SAM" id="MobiDB-lite"/>
    </source>
</evidence>
<feature type="region of interest" description="Disordered" evidence="1">
    <location>
        <begin position="1"/>
        <end position="59"/>
    </location>
</feature>
<dbReference type="AlphaFoldDB" id="A0A1J3DDH3"/>
<reference evidence="2" key="1">
    <citation type="submission" date="2016-07" db="EMBL/GenBank/DDBJ databases">
        <title>De novo transcriptome assembly of four accessions of the metal hyperaccumulator plant Noccaea caerulescens.</title>
        <authorList>
            <person name="Blande D."/>
            <person name="Halimaa P."/>
            <person name="Tervahauta A.I."/>
            <person name="Aarts M.G."/>
            <person name="Karenlampi S.O."/>
        </authorList>
    </citation>
    <scope>NUCLEOTIDE SEQUENCE</scope>
</reference>
<gene>
    <name evidence="2" type="ORF">GA_TR15975_c1_g1_i1_g.50605</name>
</gene>
<feature type="compositionally biased region" description="Basic and acidic residues" evidence="1">
    <location>
        <begin position="27"/>
        <end position="36"/>
    </location>
</feature>
<sequence>MAEEKPRNSMTRSGSRDSLKTKNPFSRLKDEDDNKNKNKTGGLSSMRKSWSTDSLGQLSNSNRLGKICVCSPTKHEGSFRCRLHRSPATTPSQGAGTTQLHLPKPLLSSRRLDDQ</sequence>
<dbReference type="EMBL" id="GEVI01014254">
    <property type="protein sequence ID" value="JAU18066.1"/>
    <property type="molecule type" value="Transcribed_RNA"/>
</dbReference>
<feature type="region of interest" description="Disordered" evidence="1">
    <location>
        <begin position="76"/>
        <end position="115"/>
    </location>
</feature>
<accession>A0A1J3DDH3</accession>
<organism evidence="2">
    <name type="scientific">Noccaea caerulescens</name>
    <name type="common">Alpine penny-cress</name>
    <name type="synonym">Thlaspi caerulescens</name>
    <dbReference type="NCBI Taxonomy" id="107243"/>
    <lineage>
        <taxon>Eukaryota</taxon>
        <taxon>Viridiplantae</taxon>
        <taxon>Streptophyta</taxon>
        <taxon>Embryophyta</taxon>
        <taxon>Tracheophyta</taxon>
        <taxon>Spermatophyta</taxon>
        <taxon>Magnoliopsida</taxon>
        <taxon>eudicotyledons</taxon>
        <taxon>Gunneridae</taxon>
        <taxon>Pentapetalae</taxon>
        <taxon>rosids</taxon>
        <taxon>malvids</taxon>
        <taxon>Brassicales</taxon>
        <taxon>Brassicaceae</taxon>
        <taxon>Coluteocarpeae</taxon>
        <taxon>Noccaea</taxon>
    </lineage>
</organism>
<dbReference type="PANTHER" id="PTHR33132">
    <property type="entry name" value="OSJNBB0118P14.9 PROTEIN"/>
    <property type="match status" value="1"/>
</dbReference>
<feature type="compositionally biased region" description="Polar residues" evidence="1">
    <location>
        <begin position="87"/>
        <end position="100"/>
    </location>
</feature>
<proteinExistence type="predicted"/>